<dbReference type="Pfam" id="PF13229">
    <property type="entry name" value="Beta_helix"/>
    <property type="match status" value="1"/>
</dbReference>
<dbReference type="Gene3D" id="2.160.20.10">
    <property type="entry name" value="Single-stranded right-handed beta-helix, Pectin lyase-like"/>
    <property type="match status" value="2"/>
</dbReference>
<evidence type="ECO:0000313" key="4">
    <source>
        <dbReference type="Proteomes" id="UP000634134"/>
    </source>
</evidence>
<sequence>MATNGNDKNPGTISEPVLSLQNALLISRKTKANQIIIKGGDYYNVNVTLEAQDSGLSIRSFDSSRVRLYAGSVLKADKVLQNGWLEFDIPESKDKSWDFRMILINGNLRERAHIPQIGSFIYLNKWVVKGLSASDGYWERKPSFEELNVLKYSSTDFGAIDINNAEITIKHQWEESYLGIKEQDKENNSFTFIYPASFPLGSFSKERNNAYTIWNTESGMQKKGQWYLNRSVGKLFYWPNAGETKNNVTAIVPRFSSIIEMKSGVKNITISDLSLLCGTNKLQNEGFAGREIDALISGNNVEGISITNLKIERTTGSGIKFYGREIKISNCTLTNIGGGGIFLSGNGNNEVTNTSISHVGTIFKSSVGILAGKKTRINRASISDIPYSGIIVNGDSTTVENCSIEGVMQFLNDGAAVYASSHRNVVFNSNHIIGDDNMKIGIYYDEKSSDCVATNNMVINTSTPIHCHIASDITFTGNIFYNYDSQTISCQRSDNIKIDNNTFICKKIIFVDHDLQFNKKGLISFSRNKLIGLEGDNINNFRSSLPIVVDDMKVDQRIQIDFRRTISVKDVTKMLRKIK</sequence>
<reference evidence="4" key="1">
    <citation type="submission" date="2023-07" db="EMBL/GenBank/DDBJ databases">
        <title>Dyadobacter sp. nov 'subterranea' isolated from contaminted grondwater.</title>
        <authorList>
            <person name="Szabo I."/>
            <person name="Al-Omari J."/>
            <person name="Szerdahelyi S.G."/>
            <person name="Rado J."/>
        </authorList>
    </citation>
    <scope>NUCLEOTIDE SEQUENCE [LARGE SCALE GENOMIC DNA]</scope>
    <source>
        <strain evidence="4">UP-52</strain>
    </source>
</reference>
<comment type="caution">
    <text evidence="3">The sequence shown here is derived from an EMBL/GenBank/DDBJ whole genome shotgun (WGS) entry which is preliminary data.</text>
</comment>
<feature type="domain" description="GH141-like insertion" evidence="2">
    <location>
        <begin position="88"/>
        <end position="239"/>
    </location>
</feature>
<dbReference type="Pfam" id="PF21231">
    <property type="entry name" value="GH141_M"/>
    <property type="match status" value="1"/>
</dbReference>
<dbReference type="RefSeq" id="WP_194124909.1">
    <property type="nucleotide sequence ID" value="NZ_JACYGY010000003.1"/>
</dbReference>
<dbReference type="SMART" id="SM00710">
    <property type="entry name" value="PbH1"/>
    <property type="match status" value="6"/>
</dbReference>
<feature type="domain" description="Right handed beta helix" evidence="1">
    <location>
        <begin position="296"/>
        <end position="456"/>
    </location>
</feature>
<dbReference type="EMBL" id="JACYGY010000003">
    <property type="protein sequence ID" value="MBE9466624.1"/>
    <property type="molecule type" value="Genomic_DNA"/>
</dbReference>
<proteinExistence type="predicted"/>
<evidence type="ECO:0000259" key="1">
    <source>
        <dbReference type="Pfam" id="PF13229"/>
    </source>
</evidence>
<organism evidence="3 4">
    <name type="scientific">Dyadobacter subterraneus</name>
    <dbReference type="NCBI Taxonomy" id="2773304"/>
    <lineage>
        <taxon>Bacteria</taxon>
        <taxon>Pseudomonadati</taxon>
        <taxon>Bacteroidota</taxon>
        <taxon>Cytophagia</taxon>
        <taxon>Cytophagales</taxon>
        <taxon>Spirosomataceae</taxon>
        <taxon>Dyadobacter</taxon>
    </lineage>
</organism>
<dbReference type="InterPro" id="IPR012334">
    <property type="entry name" value="Pectin_lyas_fold"/>
</dbReference>
<keyword evidence="4" id="KW-1185">Reference proteome</keyword>
<dbReference type="InterPro" id="IPR011050">
    <property type="entry name" value="Pectin_lyase_fold/virulence"/>
</dbReference>
<dbReference type="InterPro" id="IPR039448">
    <property type="entry name" value="Beta_helix"/>
</dbReference>
<dbReference type="PANTHER" id="PTHR36453:SF1">
    <property type="entry name" value="RIGHT HANDED BETA HELIX DOMAIN-CONTAINING PROTEIN"/>
    <property type="match status" value="1"/>
</dbReference>
<dbReference type="SUPFAM" id="SSF51126">
    <property type="entry name" value="Pectin lyase-like"/>
    <property type="match status" value="1"/>
</dbReference>
<dbReference type="InterPro" id="IPR048482">
    <property type="entry name" value="GH141_ins"/>
</dbReference>
<protein>
    <submittedName>
        <fullName evidence="3">Right-handed parallel beta-helix repeat-containing protein</fullName>
    </submittedName>
</protein>
<dbReference type="Proteomes" id="UP000634134">
    <property type="component" value="Unassembled WGS sequence"/>
</dbReference>
<gene>
    <name evidence="3" type="ORF">IEE83_32565</name>
</gene>
<dbReference type="PANTHER" id="PTHR36453">
    <property type="entry name" value="SECRETED PROTEIN-RELATED"/>
    <property type="match status" value="1"/>
</dbReference>
<evidence type="ECO:0000313" key="3">
    <source>
        <dbReference type="EMBL" id="MBE9466624.1"/>
    </source>
</evidence>
<accession>A0ABR9WRA2</accession>
<dbReference type="InterPro" id="IPR006626">
    <property type="entry name" value="PbH1"/>
</dbReference>
<name>A0ABR9WRA2_9BACT</name>
<evidence type="ECO:0000259" key="2">
    <source>
        <dbReference type="Pfam" id="PF21231"/>
    </source>
</evidence>